<evidence type="ECO:0000313" key="2">
    <source>
        <dbReference type="EMBL" id="MBC3888103.1"/>
    </source>
</evidence>
<dbReference type="AlphaFoldDB" id="A0A923I103"/>
<accession>A0A923I103</accession>
<dbReference type="SUPFAM" id="SSF55729">
    <property type="entry name" value="Acyl-CoA N-acyltransferases (Nat)"/>
    <property type="match status" value="1"/>
</dbReference>
<name>A0A923I103_9FIRM</name>
<proteinExistence type="predicted"/>
<evidence type="ECO:0000259" key="1">
    <source>
        <dbReference type="PROSITE" id="PS51186"/>
    </source>
</evidence>
<dbReference type="Gene3D" id="3.40.630.30">
    <property type="match status" value="1"/>
</dbReference>
<organism evidence="2 3">
    <name type="scientific">Acetobacterium paludosum</name>
    <dbReference type="NCBI Taxonomy" id="52693"/>
    <lineage>
        <taxon>Bacteria</taxon>
        <taxon>Bacillati</taxon>
        <taxon>Bacillota</taxon>
        <taxon>Clostridia</taxon>
        <taxon>Eubacteriales</taxon>
        <taxon>Eubacteriaceae</taxon>
        <taxon>Acetobacterium</taxon>
    </lineage>
</organism>
<feature type="domain" description="N-acetyltransferase" evidence="1">
    <location>
        <begin position="2"/>
        <end position="166"/>
    </location>
</feature>
<sequence>MLRLRPYKTNDAEYIISWLDTEENFMKWCANLLTYPLTKEALFERQNKFDCSAKGLLWTAVDELGKPVGSLTMLNADYENNSIHFGFIIIDSSTRNMGYGKKMISLAVDYAFNLLKMTRITLRVFDNNPGAYNCYHSVGFKDEVYEPDSFPYYNENWGSFLMSITK</sequence>
<dbReference type="RefSeq" id="WP_148567446.1">
    <property type="nucleotide sequence ID" value="NZ_RXYA01000010.1"/>
</dbReference>
<dbReference type="InterPro" id="IPR016181">
    <property type="entry name" value="Acyl_CoA_acyltransferase"/>
</dbReference>
<gene>
    <name evidence="2" type="ORF">GH810_07250</name>
</gene>
<dbReference type="PROSITE" id="PS51186">
    <property type="entry name" value="GNAT"/>
    <property type="match status" value="1"/>
</dbReference>
<dbReference type="InterPro" id="IPR000182">
    <property type="entry name" value="GNAT_dom"/>
</dbReference>
<dbReference type="EMBL" id="WJBD01000007">
    <property type="protein sequence ID" value="MBC3888103.1"/>
    <property type="molecule type" value="Genomic_DNA"/>
</dbReference>
<dbReference type="CDD" id="cd04301">
    <property type="entry name" value="NAT_SF"/>
    <property type="match status" value="1"/>
</dbReference>
<dbReference type="GO" id="GO:0016747">
    <property type="term" value="F:acyltransferase activity, transferring groups other than amino-acyl groups"/>
    <property type="evidence" value="ECO:0007669"/>
    <property type="project" value="InterPro"/>
</dbReference>
<dbReference type="Proteomes" id="UP000616595">
    <property type="component" value="Unassembled WGS sequence"/>
</dbReference>
<dbReference type="PANTHER" id="PTHR43415">
    <property type="entry name" value="SPERMIDINE N(1)-ACETYLTRANSFERASE"/>
    <property type="match status" value="1"/>
</dbReference>
<keyword evidence="3" id="KW-1185">Reference proteome</keyword>
<evidence type="ECO:0000313" key="3">
    <source>
        <dbReference type="Proteomes" id="UP000616595"/>
    </source>
</evidence>
<dbReference type="OrthoDB" id="9795206at2"/>
<dbReference type="Pfam" id="PF13302">
    <property type="entry name" value="Acetyltransf_3"/>
    <property type="match status" value="1"/>
</dbReference>
<comment type="caution">
    <text evidence="2">The sequence shown here is derived from an EMBL/GenBank/DDBJ whole genome shotgun (WGS) entry which is preliminary data.</text>
</comment>
<protein>
    <submittedName>
        <fullName evidence="2">GNAT family N-acetyltransferase</fullName>
    </submittedName>
</protein>
<reference evidence="2" key="2">
    <citation type="submission" date="2020-10" db="EMBL/GenBank/DDBJ databases">
        <title>Comparative genomics of the Acetobacterium genus.</title>
        <authorList>
            <person name="Marshall C."/>
            <person name="May H."/>
            <person name="Norman S."/>
        </authorList>
    </citation>
    <scope>NUCLEOTIDE SEQUENCE</scope>
    <source>
        <strain evidence="2">DER-2019</strain>
    </source>
</reference>
<dbReference type="PANTHER" id="PTHR43415:SF5">
    <property type="entry name" value="ACETYLTRANSFERASE"/>
    <property type="match status" value="1"/>
</dbReference>
<reference evidence="2" key="1">
    <citation type="submission" date="2019-10" db="EMBL/GenBank/DDBJ databases">
        <authorList>
            <person name="Ross D.E."/>
            <person name="Gulliver D."/>
        </authorList>
    </citation>
    <scope>NUCLEOTIDE SEQUENCE</scope>
    <source>
        <strain evidence="2">DER-2019</strain>
    </source>
</reference>